<evidence type="ECO:0000313" key="9">
    <source>
        <dbReference type="Proteomes" id="UP000694865"/>
    </source>
</evidence>
<dbReference type="CDD" id="cd21599">
    <property type="entry name" value="RRM1_GNPTAB"/>
    <property type="match status" value="1"/>
</dbReference>
<comment type="similarity">
    <text evidence="1">Belongs to the stealth family.</text>
</comment>
<keyword evidence="9" id="KW-1185">Reference proteome</keyword>
<keyword evidence="7" id="KW-1133">Transmembrane helix</keyword>
<feature type="domain" description="LNR" evidence="8">
    <location>
        <begin position="438"/>
        <end position="473"/>
    </location>
</feature>
<dbReference type="GeneID" id="102800521"/>
<organism evidence="9 10">
    <name type="scientific">Saccoglossus kowalevskii</name>
    <name type="common">Acorn worm</name>
    <dbReference type="NCBI Taxonomy" id="10224"/>
    <lineage>
        <taxon>Eukaryota</taxon>
        <taxon>Metazoa</taxon>
        <taxon>Hemichordata</taxon>
        <taxon>Enteropneusta</taxon>
        <taxon>Harrimaniidae</taxon>
        <taxon>Saccoglossus</taxon>
    </lineage>
</organism>
<dbReference type="Proteomes" id="UP000694865">
    <property type="component" value="Unplaced"/>
</dbReference>
<proteinExistence type="inferred from homology"/>
<name>A0ABM0MMP6_SACKO</name>
<dbReference type="InterPro" id="IPR041536">
    <property type="entry name" value="GNPTAB_reg"/>
</dbReference>
<evidence type="ECO:0000313" key="10">
    <source>
        <dbReference type="RefSeq" id="XP_006821287.1"/>
    </source>
</evidence>
<dbReference type="InterPro" id="IPR000800">
    <property type="entry name" value="Notch_dom"/>
</dbReference>
<dbReference type="InterPro" id="IPR031358">
    <property type="entry name" value="Stealth_CR1"/>
</dbReference>
<dbReference type="Pfam" id="PF18440">
    <property type="entry name" value="GlcNAc-1_reg"/>
    <property type="match status" value="1"/>
</dbReference>
<reference evidence="10" key="1">
    <citation type="submission" date="2025-08" db="UniProtKB">
        <authorList>
            <consortium name="RefSeq"/>
        </authorList>
    </citation>
    <scope>IDENTIFICATION</scope>
    <source>
        <tissue evidence="10">Testes</tissue>
    </source>
</reference>
<dbReference type="SMART" id="SM00004">
    <property type="entry name" value="NL"/>
    <property type="match status" value="2"/>
</dbReference>
<dbReference type="SMART" id="SM01137">
    <property type="entry name" value="DMAP_binding"/>
    <property type="match status" value="1"/>
</dbReference>
<dbReference type="Pfam" id="PF00066">
    <property type="entry name" value="Notch"/>
    <property type="match status" value="2"/>
</dbReference>
<dbReference type="InterPro" id="IPR047141">
    <property type="entry name" value="Stealth"/>
</dbReference>
<dbReference type="Pfam" id="PF06464">
    <property type="entry name" value="DMAP_binding"/>
    <property type="match status" value="1"/>
</dbReference>
<dbReference type="Pfam" id="PF17102">
    <property type="entry name" value="Stealth_CR3"/>
    <property type="match status" value="1"/>
</dbReference>
<dbReference type="InterPro" id="IPR010506">
    <property type="entry name" value="DMAP1-bd"/>
</dbReference>
<accession>A0ABM0MMP6</accession>
<keyword evidence="2" id="KW-0808">Transferase</keyword>
<keyword evidence="7" id="KW-0472">Membrane</keyword>
<evidence type="ECO:0000256" key="4">
    <source>
        <dbReference type="ARBA" id="ARBA00023157"/>
    </source>
</evidence>
<dbReference type="Pfam" id="PF11380">
    <property type="entry name" value="Stealth_CR2"/>
    <property type="match status" value="1"/>
</dbReference>
<dbReference type="Gene3D" id="3.30.300.320">
    <property type="match status" value="1"/>
</dbReference>
<dbReference type="PROSITE" id="PS50258">
    <property type="entry name" value="LNR"/>
    <property type="match status" value="1"/>
</dbReference>
<evidence type="ECO:0000256" key="6">
    <source>
        <dbReference type="SAM" id="MobiDB-lite"/>
    </source>
</evidence>
<dbReference type="PANTHER" id="PTHR24045">
    <property type="match status" value="1"/>
</dbReference>
<keyword evidence="4" id="KW-1015">Disulfide bond</keyword>
<evidence type="ECO:0000256" key="7">
    <source>
        <dbReference type="SAM" id="Phobius"/>
    </source>
</evidence>
<keyword evidence="7" id="KW-0812">Transmembrane</keyword>
<dbReference type="CDD" id="cd21600">
    <property type="entry name" value="RRM2_GNPTAB"/>
    <property type="match status" value="1"/>
</dbReference>
<dbReference type="InterPro" id="IPR021520">
    <property type="entry name" value="Stealth_CR2"/>
</dbReference>
<sequence length="1067" mass="121783">MTAEGVYKLLQRQTYTCLSHRYGTFLCFGGVVLVLISALQFGEVAMEWSKVQYEVIFSIYSDNLVSRSFQDRMCLPVPIDVVYTWVNGSDPKLLLDLKRFKSEYEKQGNKTKEHSEDGLYIDGNQTKQIKCKFKDCVPSNFLVLKTVLPQHVTLKQLQKENADLRMAVRMFNVTMSTEDNNNYTVIQLPWKQTEIDVFNQPITLEGMNLTVSKGFLTTDWTAQHSVYLDNTIIMTGLPKDMEDDEIWKVLPENFRQNVEFVDLYEKRGLAVISLTDKQAVHSFLSQSELYYGEDSEIKVTTGNLVWLMHPSDHDTQDMSANRFEDNEELRYSIRSIERYAPWVRHVFIVTNGQIPSWLNLDNPKLTIVTHEEIFSNKSHLPTFGSPAIESHLHQIPGLSQKFIYLNDDVMFGKEVWPDDFYTHSNGQKVYLTWPVPNCNDGCPSSWIKDGYCDKSCNISECEWDGGDCDGVEPGGQYGDLGWGFDTGGGPSKMYCASGCANGWVADRYCDQSCNVADCGFDSGDCGVSGVRQLFSVDIDRHTSHTTLPKGLQVVYFNVTPVFGGGSITDAKYDNNAVVRAATVTNKFKFISLLLYPDFNSTELTFYVHGIDSNKEDTKITFNVTVNTNPPSGSFVTAEEKKKFKLQLAKSRTSSNEVDSTTRKTSREDENVIIFEEIPPEKRAPKIGMKSEELGVEIGDLEETLKSLPGEVSLVLEELYEQVEEGDLTEKGYQRKRRKIVANYLKTGELPWKPEVRGEEDAKNGEVEKEEGFAGKEISLEEQKMKLLDGLGKGDELEKQVKDVDEGVRDQVIGEKIPEANEDHQKLQGLSHEQQEENIEDHHDNDDDNQNAQNVGPNLRRLDMNVDYDDENAFKGNARHLNGFNDAVEMRRGVEDENKEALQVNSWKSRTLANVDAEEMEKIMNSNDNFFKMTSFLPWEKKDVFKDVVKIKKKQQVDASSYDVEPRQSRRLLDTFGDSLRHVNKLYNKKFGFDARKVPAHMPHMIDKYIMKECELSFPEEFDATSSHKIRHSNDMQFAFSYMYFMMGQTIEMSPSEIFDVYDTDRSG</sequence>
<keyword evidence="5" id="KW-0325">Glycoprotein</keyword>
<feature type="transmembrane region" description="Helical" evidence="7">
    <location>
        <begin position="21"/>
        <end position="42"/>
    </location>
</feature>
<feature type="compositionally biased region" description="Basic and acidic residues" evidence="6">
    <location>
        <begin position="815"/>
        <end position="825"/>
    </location>
</feature>
<gene>
    <name evidence="10" type="primary">LOC102800521</name>
</gene>
<evidence type="ECO:0000256" key="1">
    <source>
        <dbReference type="ARBA" id="ARBA00007583"/>
    </source>
</evidence>
<dbReference type="Pfam" id="PF17101">
    <property type="entry name" value="Stealth_CR1"/>
    <property type="match status" value="1"/>
</dbReference>
<evidence type="ECO:0000256" key="2">
    <source>
        <dbReference type="ARBA" id="ARBA00022679"/>
    </source>
</evidence>
<keyword evidence="3" id="KW-0677">Repeat</keyword>
<dbReference type="RefSeq" id="XP_006821287.1">
    <property type="nucleotide sequence ID" value="XM_006821224.1"/>
</dbReference>
<dbReference type="PANTHER" id="PTHR24045:SF0">
    <property type="entry name" value="N-ACETYLGLUCOSAMINE-1-PHOSPHOTRANSFERASE SUBUNITS ALPHA_BETA"/>
    <property type="match status" value="1"/>
</dbReference>
<feature type="region of interest" description="Disordered" evidence="6">
    <location>
        <begin position="815"/>
        <end position="856"/>
    </location>
</feature>
<evidence type="ECO:0000256" key="3">
    <source>
        <dbReference type="ARBA" id="ARBA00022737"/>
    </source>
</evidence>
<dbReference type="InterPro" id="IPR031357">
    <property type="entry name" value="Stealth_CR3"/>
</dbReference>
<evidence type="ECO:0000256" key="5">
    <source>
        <dbReference type="ARBA" id="ARBA00023180"/>
    </source>
</evidence>
<protein>
    <submittedName>
        <fullName evidence="10">N-acetylglucosamine-1-phosphotransferase subunits alpha/beta-like</fullName>
    </submittedName>
</protein>
<evidence type="ECO:0000259" key="8">
    <source>
        <dbReference type="PROSITE" id="PS50258"/>
    </source>
</evidence>